<dbReference type="AlphaFoldDB" id="A0ABD1TKW9"/>
<evidence type="ECO:0000313" key="2">
    <source>
        <dbReference type="Proteomes" id="UP001604336"/>
    </source>
</evidence>
<protein>
    <recommendedName>
        <fullName evidence="3">Replication protein A1</fullName>
    </recommendedName>
</protein>
<gene>
    <name evidence="1" type="ORF">Adt_18975</name>
</gene>
<reference evidence="2" key="1">
    <citation type="submission" date="2024-07" db="EMBL/GenBank/DDBJ databases">
        <title>Two chromosome-level genome assemblies of Korean endemic species Abeliophyllum distichum and Forsythia ovata (Oleaceae).</title>
        <authorList>
            <person name="Jang H."/>
        </authorList>
    </citation>
    <scope>NUCLEOTIDE SEQUENCE [LARGE SCALE GENOMIC DNA]</scope>
</reference>
<proteinExistence type="predicted"/>
<dbReference type="EMBL" id="JBFOLK010000005">
    <property type="protein sequence ID" value="KAL2513375.1"/>
    <property type="molecule type" value="Genomic_DNA"/>
</dbReference>
<dbReference type="Proteomes" id="UP001604336">
    <property type="component" value="Unassembled WGS sequence"/>
</dbReference>
<sequence length="163" mass="18070">MSKASSAITYVQMAPIFDLVQDIDTTKTSWAIKVRIVRVYEQMRYTNPNEGSTCTLFHMTKRLSLGMETTSQRINMLSSSTVYTMSFDLESGNTEFRTIDELISGGEVSSSSEEVITSIKESTTINHSGDMCKGSVTKRSIAGELSSNVAEKKLKSVIKQENE</sequence>
<name>A0ABD1TKW9_9LAMI</name>
<evidence type="ECO:0008006" key="3">
    <source>
        <dbReference type="Google" id="ProtNLM"/>
    </source>
</evidence>
<accession>A0ABD1TKW9</accession>
<evidence type="ECO:0000313" key="1">
    <source>
        <dbReference type="EMBL" id="KAL2513375.1"/>
    </source>
</evidence>
<comment type="caution">
    <text evidence="1">The sequence shown here is derived from an EMBL/GenBank/DDBJ whole genome shotgun (WGS) entry which is preliminary data.</text>
</comment>
<keyword evidence="2" id="KW-1185">Reference proteome</keyword>
<organism evidence="1 2">
    <name type="scientific">Abeliophyllum distichum</name>
    <dbReference type="NCBI Taxonomy" id="126358"/>
    <lineage>
        <taxon>Eukaryota</taxon>
        <taxon>Viridiplantae</taxon>
        <taxon>Streptophyta</taxon>
        <taxon>Embryophyta</taxon>
        <taxon>Tracheophyta</taxon>
        <taxon>Spermatophyta</taxon>
        <taxon>Magnoliopsida</taxon>
        <taxon>eudicotyledons</taxon>
        <taxon>Gunneridae</taxon>
        <taxon>Pentapetalae</taxon>
        <taxon>asterids</taxon>
        <taxon>lamiids</taxon>
        <taxon>Lamiales</taxon>
        <taxon>Oleaceae</taxon>
        <taxon>Forsythieae</taxon>
        <taxon>Abeliophyllum</taxon>
    </lineage>
</organism>